<keyword evidence="5" id="KW-1003">Cell membrane</keyword>
<dbReference type="PANTHER" id="PTHR31650:SF1">
    <property type="entry name" value="WAX ESTER SYNTHASE_DIACYLGLYCEROL ACYLTRANSFERASE 4-RELATED"/>
    <property type="match status" value="1"/>
</dbReference>
<evidence type="ECO:0000256" key="7">
    <source>
        <dbReference type="ARBA" id="ARBA00022692"/>
    </source>
</evidence>
<dbReference type="Proteomes" id="UP001279734">
    <property type="component" value="Unassembled WGS sequence"/>
</dbReference>
<keyword evidence="7 16" id="KW-0812">Transmembrane</keyword>
<evidence type="ECO:0000313" key="19">
    <source>
        <dbReference type="EMBL" id="GMH19696.1"/>
    </source>
</evidence>
<feature type="transmembrane region" description="Helical" evidence="16">
    <location>
        <begin position="235"/>
        <end position="261"/>
    </location>
</feature>
<organism evidence="19 20">
    <name type="scientific">Nepenthes gracilis</name>
    <name type="common">Slender pitcher plant</name>
    <dbReference type="NCBI Taxonomy" id="150966"/>
    <lineage>
        <taxon>Eukaryota</taxon>
        <taxon>Viridiplantae</taxon>
        <taxon>Streptophyta</taxon>
        <taxon>Embryophyta</taxon>
        <taxon>Tracheophyta</taxon>
        <taxon>Spermatophyta</taxon>
        <taxon>Magnoliopsida</taxon>
        <taxon>eudicotyledons</taxon>
        <taxon>Gunneridae</taxon>
        <taxon>Pentapetalae</taxon>
        <taxon>Caryophyllales</taxon>
        <taxon>Nepenthaceae</taxon>
        <taxon>Nepenthes</taxon>
    </lineage>
</organism>
<evidence type="ECO:0000256" key="1">
    <source>
        <dbReference type="ARBA" id="ARBA00004162"/>
    </source>
</evidence>
<dbReference type="PANTHER" id="PTHR31650">
    <property type="entry name" value="O-ACYLTRANSFERASE (WSD1-LIKE) FAMILY PROTEIN"/>
    <property type="match status" value="1"/>
</dbReference>
<evidence type="ECO:0000256" key="8">
    <source>
        <dbReference type="ARBA" id="ARBA00022824"/>
    </source>
</evidence>
<sequence>MAWGRVLRRRSKALKPIITVSSSTIMERGTGGGSGGAGEATAAGDVETEEALQELGEPLSPGARLFHAPLMNCCIIAIIGSKTKIDVDSIMDGLKNSLIKHPRFCSKLVIDSKKGKKPSWVRTRVNLDNHITIPDLDPGMDSPDQFVEDYVSDLTKIPMDISKPLWEVHLLNVKTSDAEAIIILKMHHSLGDGISLISLLLACTRKASDPEAVPSLPVAKKTSLRKPSRFCRYMITIWLMLNMMWNTLIHSILFLATMLFLKDTDTPIKGAPGTEQNPRRIVHRIVSLDDIKMVKNEMNMTINDVILGITQAGLSRYLNKMYGGDDKAETMVIEERDYLPKNIRLRATLIVNVRPSTEIKDLADMMEKGSDCRWGNAIGYILLPFHIALLNDPLDYLHRSKAVIDRKKLSLEAKLTHYSGKLVLKTLGPEVAAACAYKTVANTTMSFSNVVGPAEEISFYGHQLAYIAPTVYGHPQALTIHFQSHADKMTIVVAVDESIIPDPRRLCDDLVESVGLIKAAIIQRRLRSKDDR</sequence>
<evidence type="ECO:0000313" key="20">
    <source>
        <dbReference type="Proteomes" id="UP001279734"/>
    </source>
</evidence>
<feature type="region of interest" description="Disordered" evidence="15">
    <location>
        <begin position="25"/>
        <end position="44"/>
    </location>
</feature>
<evidence type="ECO:0000256" key="3">
    <source>
        <dbReference type="ARBA" id="ARBA00004771"/>
    </source>
</evidence>
<evidence type="ECO:0000256" key="11">
    <source>
        <dbReference type="ARBA" id="ARBA00023315"/>
    </source>
</evidence>
<feature type="compositionally biased region" description="Gly residues" evidence="15">
    <location>
        <begin position="29"/>
        <end position="38"/>
    </location>
</feature>
<dbReference type="Pfam" id="PF03007">
    <property type="entry name" value="WS_DGAT_cat"/>
    <property type="match status" value="1"/>
</dbReference>
<comment type="pathway">
    <text evidence="3">Glycerolipid metabolism; triacylglycerol biosynthesis.</text>
</comment>
<dbReference type="AlphaFoldDB" id="A0AAD3XXG6"/>
<evidence type="ECO:0008006" key="21">
    <source>
        <dbReference type="Google" id="ProtNLM"/>
    </source>
</evidence>
<dbReference type="GO" id="GO:0005886">
    <property type="term" value="C:plasma membrane"/>
    <property type="evidence" value="ECO:0007669"/>
    <property type="project" value="UniProtKB-SubCell"/>
</dbReference>
<evidence type="ECO:0000256" key="13">
    <source>
        <dbReference type="ARBA" id="ARBA00047604"/>
    </source>
</evidence>
<reference evidence="19" key="1">
    <citation type="submission" date="2023-05" db="EMBL/GenBank/DDBJ databases">
        <title>Nepenthes gracilis genome sequencing.</title>
        <authorList>
            <person name="Fukushima K."/>
        </authorList>
    </citation>
    <scope>NUCLEOTIDE SEQUENCE</scope>
    <source>
        <strain evidence="19">SING2019-196</strain>
    </source>
</reference>
<comment type="caution">
    <text evidence="19">The sequence shown here is derived from an EMBL/GenBank/DDBJ whole genome shotgun (WGS) entry which is preliminary data.</text>
</comment>
<gene>
    <name evidence="19" type="ORF">Nepgr_021537</name>
</gene>
<feature type="domain" description="O-acyltransferase WSD1-like N-terminal" evidence="17">
    <location>
        <begin position="85"/>
        <end position="306"/>
    </location>
</feature>
<dbReference type="Pfam" id="PF06974">
    <property type="entry name" value="WS_DGAT_C"/>
    <property type="match status" value="1"/>
</dbReference>
<feature type="domain" description="O-acyltransferase WSD1 C-terminal" evidence="18">
    <location>
        <begin position="374"/>
        <end position="517"/>
    </location>
</feature>
<evidence type="ECO:0000259" key="18">
    <source>
        <dbReference type="Pfam" id="PF06974"/>
    </source>
</evidence>
<dbReference type="FunFam" id="3.30.559.10:FF:000033">
    <property type="entry name" value="O-acyltransferase (WSD1-like) family protein"/>
    <property type="match status" value="1"/>
</dbReference>
<keyword evidence="10 16" id="KW-0472">Membrane</keyword>
<evidence type="ECO:0000256" key="14">
    <source>
        <dbReference type="ARBA" id="ARBA00048109"/>
    </source>
</evidence>
<comment type="similarity">
    <text evidence="12">In the N-terminal section; belongs to the long-chain O-acyltransferase family.</text>
</comment>
<keyword evidence="9 16" id="KW-1133">Transmembrane helix</keyword>
<keyword evidence="6" id="KW-0808">Transferase</keyword>
<keyword evidence="8" id="KW-0256">Endoplasmic reticulum</keyword>
<dbReference type="GO" id="GO:0005789">
    <property type="term" value="C:endoplasmic reticulum membrane"/>
    <property type="evidence" value="ECO:0007669"/>
    <property type="project" value="UniProtKB-SubCell"/>
</dbReference>
<evidence type="ECO:0000256" key="9">
    <source>
        <dbReference type="ARBA" id="ARBA00022989"/>
    </source>
</evidence>
<accession>A0AAD3XXG6</accession>
<evidence type="ECO:0000256" key="6">
    <source>
        <dbReference type="ARBA" id="ARBA00022679"/>
    </source>
</evidence>
<evidence type="ECO:0000256" key="12">
    <source>
        <dbReference type="ARBA" id="ARBA00024360"/>
    </source>
</evidence>
<evidence type="ECO:0000256" key="5">
    <source>
        <dbReference type="ARBA" id="ARBA00022475"/>
    </source>
</evidence>
<dbReference type="InterPro" id="IPR023213">
    <property type="entry name" value="CAT-like_dom_sf"/>
</dbReference>
<dbReference type="GO" id="GO:0004144">
    <property type="term" value="F:diacylglycerol O-acyltransferase activity"/>
    <property type="evidence" value="ECO:0007669"/>
    <property type="project" value="UniProtKB-EC"/>
</dbReference>
<evidence type="ECO:0000259" key="17">
    <source>
        <dbReference type="Pfam" id="PF03007"/>
    </source>
</evidence>
<evidence type="ECO:0000256" key="4">
    <source>
        <dbReference type="ARBA" id="ARBA00005189"/>
    </source>
</evidence>
<dbReference type="InterPro" id="IPR009721">
    <property type="entry name" value="O-acyltransferase_WSD1_C"/>
</dbReference>
<protein>
    <recommendedName>
        <fullName evidence="21">Diacylglycerol O-acyltransferase</fullName>
    </recommendedName>
</protein>
<dbReference type="EMBL" id="BSYO01000021">
    <property type="protein sequence ID" value="GMH19696.1"/>
    <property type="molecule type" value="Genomic_DNA"/>
</dbReference>
<evidence type="ECO:0000256" key="16">
    <source>
        <dbReference type="SAM" id="Phobius"/>
    </source>
</evidence>
<comment type="pathway">
    <text evidence="4">Lipid metabolism.</text>
</comment>
<keyword evidence="11" id="KW-0012">Acyltransferase</keyword>
<evidence type="ECO:0000256" key="2">
    <source>
        <dbReference type="ARBA" id="ARBA00004389"/>
    </source>
</evidence>
<dbReference type="InterPro" id="IPR004255">
    <property type="entry name" value="O-acyltransferase_WSD1_N"/>
</dbReference>
<comment type="catalytic activity">
    <reaction evidence="13">
        <text>a long chain fatty alcohol + a fatty acyl-CoA = a long-chain alcohol wax ester + CoA</text>
        <dbReference type="Rhea" id="RHEA:38443"/>
        <dbReference type="ChEBI" id="CHEBI:17135"/>
        <dbReference type="ChEBI" id="CHEBI:57287"/>
        <dbReference type="ChEBI" id="CHEBI:77636"/>
        <dbReference type="ChEBI" id="CHEBI:235323"/>
        <dbReference type="EC" id="2.3.1.75"/>
    </reaction>
</comment>
<name>A0AAD3XXG6_NEPGR</name>
<dbReference type="Gene3D" id="3.30.559.10">
    <property type="entry name" value="Chloramphenicol acetyltransferase-like domain"/>
    <property type="match status" value="1"/>
</dbReference>
<dbReference type="InterPro" id="IPR045034">
    <property type="entry name" value="O-acyltransferase_WSD1-like"/>
</dbReference>
<proteinExistence type="inferred from homology"/>
<comment type="subcellular location">
    <subcellularLocation>
        <location evidence="1">Cell membrane</location>
        <topology evidence="1">Single-pass membrane protein</topology>
    </subcellularLocation>
    <subcellularLocation>
        <location evidence="2">Endoplasmic reticulum membrane</location>
        <topology evidence="2">Single-pass membrane protein</topology>
    </subcellularLocation>
</comment>
<comment type="catalytic activity">
    <reaction evidence="14">
        <text>an acyl-CoA + a 1,2-diacyl-sn-glycerol = a triacyl-sn-glycerol + CoA</text>
        <dbReference type="Rhea" id="RHEA:10868"/>
        <dbReference type="ChEBI" id="CHEBI:17815"/>
        <dbReference type="ChEBI" id="CHEBI:57287"/>
        <dbReference type="ChEBI" id="CHEBI:58342"/>
        <dbReference type="ChEBI" id="CHEBI:64615"/>
        <dbReference type="EC" id="2.3.1.20"/>
    </reaction>
</comment>
<dbReference type="SUPFAM" id="SSF52777">
    <property type="entry name" value="CoA-dependent acyltransferases"/>
    <property type="match status" value="1"/>
</dbReference>
<evidence type="ECO:0000256" key="10">
    <source>
        <dbReference type="ARBA" id="ARBA00023136"/>
    </source>
</evidence>
<evidence type="ECO:0000256" key="15">
    <source>
        <dbReference type="SAM" id="MobiDB-lite"/>
    </source>
</evidence>
<dbReference type="GO" id="GO:0047196">
    <property type="term" value="F:long-chain-alcohol O-fatty-acyltransferase activity"/>
    <property type="evidence" value="ECO:0007669"/>
    <property type="project" value="UniProtKB-EC"/>
</dbReference>
<dbReference type="GO" id="GO:0019432">
    <property type="term" value="P:triglyceride biosynthetic process"/>
    <property type="evidence" value="ECO:0007669"/>
    <property type="project" value="TreeGrafter"/>
</dbReference>
<keyword evidence="20" id="KW-1185">Reference proteome</keyword>